<dbReference type="KEGG" id="mor:MOC_0575"/>
<sequence length="581" mass="61940">MTAAYQSAVSPCDPRPNLLFIQACFGNRSMSAFITLSRLSWSTPDGRPLFSDINLAFGPERTGLVGRNGVGKSTLLRLIAGDLRPSAGSVSRHGRLGVMRQLVHVDASECVADLFGVRRDLAVLRRAERGEADAEDLADADWTLEARLEAALARFGLAIALDTPLASLSGGQRTCAALAALVFSRPDFLLLDEPTNNLDRKGWDAVAALLADWRGGALVVSHDRALLESMDTIVEVTALATSRYGGGWSAYRAQKDLKLAAAEHDLADAEKQVAAAARAAQVAAERKARKDSVGARAATKGDAPRILLGAQKNRSEATGGVQARLAENRLAEANASAAVAREQLEALQQLRVTLAPTGLPANRRVLVLKKVTAGYAPDAPVLRDTSLAIVGPERVAIVGPNGSGKSTLLRLLTGLLKPWSGEVALYVKSVMLDQRVSLLDPGETILENFKRLNPTEGENACRAALARFQFRANASLQFVHSLSGGQMLRAGLACVLGGRAPPPLLILDEPTNHLDIDSIEAVEAGLTAYDGALLVVSHDERFLDAIQIERRLRLTRSLDLRPTDGSFRQAPAADHTAGLGR</sequence>
<keyword evidence="2" id="KW-0677">Repeat</keyword>
<feature type="coiled-coil region" evidence="5">
    <location>
        <begin position="323"/>
        <end position="350"/>
    </location>
</feature>
<dbReference type="AlphaFoldDB" id="A0A089NP82"/>
<dbReference type="Pfam" id="PF00005">
    <property type="entry name" value="ABC_tran"/>
    <property type="match status" value="2"/>
</dbReference>
<evidence type="ECO:0000256" key="2">
    <source>
        <dbReference type="ARBA" id="ARBA00022737"/>
    </source>
</evidence>
<dbReference type="InterPro" id="IPR027417">
    <property type="entry name" value="P-loop_NTPase"/>
</dbReference>
<dbReference type="HOGENOM" id="CLU_000604_36_0_5"/>
<evidence type="ECO:0000313" key="7">
    <source>
        <dbReference type="EMBL" id="AIQ88330.1"/>
    </source>
</evidence>
<evidence type="ECO:0000256" key="3">
    <source>
        <dbReference type="ARBA" id="ARBA00022741"/>
    </source>
</evidence>
<keyword evidence="8" id="KW-1185">Reference proteome</keyword>
<reference evidence="7 8" key="1">
    <citation type="journal article" date="2014" name="PLoS ONE">
        <title>Genome Information of Methylobacterium oryzae, a Plant-Probiotic Methylotroph in the Phyllosphere.</title>
        <authorList>
            <person name="Kwak M.J."/>
            <person name="Jeong H."/>
            <person name="Madhaiyan M."/>
            <person name="Lee Y."/>
            <person name="Sa T.M."/>
            <person name="Oh T.K."/>
            <person name="Kim J.F."/>
        </authorList>
    </citation>
    <scope>NUCLEOTIDE SEQUENCE [LARGE SCALE GENOMIC DNA]</scope>
    <source>
        <strain evidence="7 8">CBMB20</strain>
    </source>
</reference>
<dbReference type="EMBL" id="CP003811">
    <property type="protein sequence ID" value="AIQ88330.1"/>
    <property type="molecule type" value="Genomic_DNA"/>
</dbReference>
<feature type="domain" description="ABC transporter" evidence="6">
    <location>
        <begin position="366"/>
        <end position="580"/>
    </location>
</feature>
<dbReference type="FunFam" id="3.40.50.300:FF:001320">
    <property type="entry name" value="Heme ABC transporter ATP-binding protein"/>
    <property type="match status" value="1"/>
</dbReference>
<dbReference type="SMART" id="SM00382">
    <property type="entry name" value="AAA"/>
    <property type="match status" value="2"/>
</dbReference>
<dbReference type="Proteomes" id="UP000029492">
    <property type="component" value="Chromosome"/>
</dbReference>
<feature type="domain" description="ABC transporter" evidence="6">
    <location>
        <begin position="34"/>
        <end position="263"/>
    </location>
</feature>
<dbReference type="PANTHER" id="PTHR19211">
    <property type="entry name" value="ATP-BINDING TRANSPORT PROTEIN-RELATED"/>
    <property type="match status" value="1"/>
</dbReference>
<evidence type="ECO:0000256" key="1">
    <source>
        <dbReference type="ARBA" id="ARBA00005417"/>
    </source>
</evidence>
<protein>
    <submittedName>
        <fullName evidence="7">ATP-binding component of ABC transporter</fullName>
    </submittedName>
</protein>
<dbReference type="InterPro" id="IPR050611">
    <property type="entry name" value="ABCF"/>
</dbReference>
<evidence type="ECO:0000313" key="8">
    <source>
        <dbReference type="Proteomes" id="UP000029492"/>
    </source>
</evidence>
<dbReference type="InterPro" id="IPR003439">
    <property type="entry name" value="ABC_transporter-like_ATP-bd"/>
</dbReference>
<dbReference type="PROSITE" id="PS00211">
    <property type="entry name" value="ABC_TRANSPORTER_1"/>
    <property type="match status" value="1"/>
</dbReference>
<evidence type="ECO:0000256" key="4">
    <source>
        <dbReference type="ARBA" id="ARBA00022840"/>
    </source>
</evidence>
<evidence type="ECO:0000259" key="6">
    <source>
        <dbReference type="PROSITE" id="PS50893"/>
    </source>
</evidence>
<keyword evidence="3" id="KW-0547">Nucleotide-binding</keyword>
<keyword evidence="5" id="KW-0175">Coiled coil</keyword>
<name>A0A089NP82_9HYPH</name>
<organism evidence="7 8">
    <name type="scientific">Methylobacterium oryzae CBMB20</name>
    <dbReference type="NCBI Taxonomy" id="693986"/>
    <lineage>
        <taxon>Bacteria</taxon>
        <taxon>Pseudomonadati</taxon>
        <taxon>Pseudomonadota</taxon>
        <taxon>Alphaproteobacteria</taxon>
        <taxon>Hyphomicrobiales</taxon>
        <taxon>Methylobacteriaceae</taxon>
        <taxon>Methylobacterium</taxon>
    </lineage>
</organism>
<dbReference type="SUPFAM" id="SSF52540">
    <property type="entry name" value="P-loop containing nucleoside triphosphate hydrolases"/>
    <property type="match status" value="2"/>
</dbReference>
<dbReference type="CDD" id="cd03221">
    <property type="entry name" value="ABCF_EF-3"/>
    <property type="match status" value="2"/>
</dbReference>
<dbReference type="GO" id="GO:0005524">
    <property type="term" value="F:ATP binding"/>
    <property type="evidence" value="ECO:0007669"/>
    <property type="project" value="UniProtKB-KW"/>
</dbReference>
<feature type="coiled-coil region" evidence="5">
    <location>
        <begin position="252"/>
        <end position="286"/>
    </location>
</feature>
<dbReference type="InterPro" id="IPR017871">
    <property type="entry name" value="ABC_transporter-like_CS"/>
</dbReference>
<accession>A0A089NP82</accession>
<dbReference type="InterPro" id="IPR003593">
    <property type="entry name" value="AAA+_ATPase"/>
</dbReference>
<evidence type="ECO:0000256" key="5">
    <source>
        <dbReference type="SAM" id="Coils"/>
    </source>
</evidence>
<dbReference type="eggNOG" id="COG0488">
    <property type="taxonomic scope" value="Bacteria"/>
</dbReference>
<dbReference type="GO" id="GO:0016887">
    <property type="term" value="F:ATP hydrolysis activity"/>
    <property type="evidence" value="ECO:0007669"/>
    <property type="project" value="InterPro"/>
</dbReference>
<comment type="similarity">
    <text evidence="1">Belongs to the ABC transporter superfamily.</text>
</comment>
<gene>
    <name evidence="7" type="ORF">MOC_0575</name>
</gene>
<dbReference type="PANTHER" id="PTHR19211:SF6">
    <property type="entry name" value="BLL7188 PROTEIN"/>
    <property type="match status" value="1"/>
</dbReference>
<proteinExistence type="inferred from homology"/>
<dbReference type="Gene3D" id="3.40.50.300">
    <property type="entry name" value="P-loop containing nucleotide triphosphate hydrolases"/>
    <property type="match status" value="2"/>
</dbReference>
<dbReference type="PROSITE" id="PS50893">
    <property type="entry name" value="ABC_TRANSPORTER_2"/>
    <property type="match status" value="2"/>
</dbReference>
<dbReference type="STRING" id="693986.MOC_0575"/>
<keyword evidence="4 7" id="KW-0067">ATP-binding</keyword>